<protein>
    <submittedName>
        <fullName evidence="8">Lipopolysaccharide biosynthesis protein WzzE</fullName>
    </submittedName>
</protein>
<gene>
    <name evidence="8" type="ORF">QV01_07655</name>
</gene>
<dbReference type="Pfam" id="PF02706">
    <property type="entry name" value="Wzz"/>
    <property type="match status" value="1"/>
</dbReference>
<dbReference type="OrthoDB" id="6535795at2"/>
<evidence type="ECO:0000256" key="1">
    <source>
        <dbReference type="ARBA" id="ARBA00004651"/>
    </source>
</evidence>
<dbReference type="Proteomes" id="UP000243558">
    <property type="component" value="Unassembled WGS sequence"/>
</dbReference>
<evidence type="ECO:0000256" key="2">
    <source>
        <dbReference type="ARBA" id="ARBA00022475"/>
    </source>
</evidence>
<evidence type="ECO:0000256" key="3">
    <source>
        <dbReference type="ARBA" id="ARBA00022692"/>
    </source>
</evidence>
<dbReference type="PANTHER" id="PTHR32309">
    <property type="entry name" value="TYROSINE-PROTEIN KINASE"/>
    <property type="match status" value="1"/>
</dbReference>
<feature type="transmembrane region" description="Helical" evidence="6">
    <location>
        <begin position="29"/>
        <end position="46"/>
    </location>
</feature>
<feature type="domain" description="Polysaccharide chain length determinant N-terminal" evidence="7">
    <location>
        <begin position="15"/>
        <end position="68"/>
    </location>
</feature>
<evidence type="ECO:0000313" key="8">
    <source>
        <dbReference type="EMBL" id="OBW91374.1"/>
    </source>
</evidence>
<reference evidence="8 9" key="1">
    <citation type="submission" date="2014-11" db="EMBL/GenBank/DDBJ databases">
        <title>Pan-genome of Gallibacterium spp.</title>
        <authorList>
            <person name="Kudirkiene E."/>
            <person name="Bojesen A.M."/>
        </authorList>
    </citation>
    <scope>NUCLEOTIDE SEQUENCE [LARGE SCALE GENOMIC DNA]</scope>
    <source>
        <strain evidence="8 9">F151</strain>
    </source>
</reference>
<evidence type="ECO:0000313" key="9">
    <source>
        <dbReference type="Proteomes" id="UP000243558"/>
    </source>
</evidence>
<keyword evidence="2" id="KW-1003">Cell membrane</keyword>
<sequence>MTSANNSYIEQDEMFSLAKLFQYYWQKKWWIIVSVIIFTGASYFYANSIKPEWSSSAEILPANAISVEKLLDLNRRYALINGEKFEANGVTAALFNQLVTNTSIYDVRKNYFIESDLYKSLTAQQSDAEKRSTLEKLIKNISVVTPDMNKKGNNITVITAENKALADTPSAKLTFIDNNEQQLQKTLDGFVQFANQVTYQQAIADFLIKVKQKMIGLKFQRKQIEEQLRLEKQEQIQYLQAALAAAQLAGNGSDKENLHLNITLDSDKTNLASPYLYLLGSQNLSAQLENLKQQKFIYPTAYYAAKQQIAELAELVDDAGALKIDAFQYKISPTTPYKVKPQKALILAIGFLFGLILSCLLLLFIRVLKKK</sequence>
<dbReference type="PANTHER" id="PTHR32309:SF13">
    <property type="entry name" value="FERRIC ENTEROBACTIN TRANSPORT PROTEIN FEPE"/>
    <property type="match status" value="1"/>
</dbReference>
<name>A0A1A7NQT6_9PAST</name>
<dbReference type="InterPro" id="IPR003856">
    <property type="entry name" value="LPS_length_determ_N"/>
</dbReference>
<keyword evidence="4 6" id="KW-1133">Transmembrane helix</keyword>
<comment type="caution">
    <text evidence="8">The sequence shown here is derived from an EMBL/GenBank/DDBJ whole genome shotgun (WGS) entry which is preliminary data.</text>
</comment>
<organism evidence="8 9">
    <name type="scientific">Gallibacterium genomosp. 3</name>
    <dbReference type="NCBI Taxonomy" id="505345"/>
    <lineage>
        <taxon>Bacteria</taxon>
        <taxon>Pseudomonadati</taxon>
        <taxon>Pseudomonadota</taxon>
        <taxon>Gammaproteobacteria</taxon>
        <taxon>Pasteurellales</taxon>
        <taxon>Pasteurellaceae</taxon>
        <taxon>Gallibacterium</taxon>
    </lineage>
</organism>
<keyword evidence="3 6" id="KW-0812">Transmembrane</keyword>
<comment type="subcellular location">
    <subcellularLocation>
        <location evidence="1">Cell membrane</location>
        <topology evidence="1">Multi-pass membrane protein</topology>
    </subcellularLocation>
</comment>
<proteinExistence type="predicted"/>
<dbReference type="RefSeq" id="WP_065239566.1">
    <property type="nucleotide sequence ID" value="NZ_JTJM01000035.1"/>
</dbReference>
<keyword evidence="9" id="KW-1185">Reference proteome</keyword>
<evidence type="ECO:0000256" key="6">
    <source>
        <dbReference type="SAM" id="Phobius"/>
    </source>
</evidence>
<dbReference type="Gene3D" id="3.30.1890.10">
    <property type="entry name" value="FepE-like"/>
    <property type="match status" value="1"/>
</dbReference>
<dbReference type="EMBL" id="JTJM01000035">
    <property type="protein sequence ID" value="OBW91374.1"/>
    <property type="molecule type" value="Genomic_DNA"/>
</dbReference>
<dbReference type="InterPro" id="IPR050445">
    <property type="entry name" value="Bact_polysacc_biosynth/exp"/>
</dbReference>
<dbReference type="SUPFAM" id="SSF160355">
    <property type="entry name" value="Bacterial polysaccharide co-polymerase-like"/>
    <property type="match status" value="1"/>
</dbReference>
<evidence type="ECO:0000256" key="4">
    <source>
        <dbReference type="ARBA" id="ARBA00022989"/>
    </source>
</evidence>
<feature type="transmembrane region" description="Helical" evidence="6">
    <location>
        <begin position="344"/>
        <end position="365"/>
    </location>
</feature>
<dbReference type="GO" id="GO:0004713">
    <property type="term" value="F:protein tyrosine kinase activity"/>
    <property type="evidence" value="ECO:0007669"/>
    <property type="project" value="TreeGrafter"/>
</dbReference>
<keyword evidence="5 6" id="KW-0472">Membrane</keyword>
<dbReference type="GO" id="GO:0005886">
    <property type="term" value="C:plasma membrane"/>
    <property type="evidence" value="ECO:0007669"/>
    <property type="project" value="UniProtKB-SubCell"/>
</dbReference>
<evidence type="ECO:0000259" key="7">
    <source>
        <dbReference type="Pfam" id="PF02706"/>
    </source>
</evidence>
<dbReference type="AlphaFoldDB" id="A0A1A7NQT6"/>
<accession>A0A1A7NQT6</accession>
<evidence type="ECO:0000256" key="5">
    <source>
        <dbReference type="ARBA" id="ARBA00023136"/>
    </source>
</evidence>